<protein>
    <submittedName>
        <fullName evidence="2">Uncharacterized protein</fullName>
    </submittedName>
</protein>
<dbReference type="HOGENOM" id="CLU_163767_0_0_1"/>
<dbReference type="Proteomes" id="UP000008370">
    <property type="component" value="Unassembled WGS sequence"/>
</dbReference>
<dbReference type="KEGG" id="pco:PHACADRAFT_59839"/>
<evidence type="ECO:0000313" key="2">
    <source>
        <dbReference type="EMBL" id="EKM57226.1"/>
    </source>
</evidence>
<proteinExistence type="predicted"/>
<sequence>MGKRLRVPAALHSELTEYSSLLRALRTSNTLDLASQLTVPASGPTSLHEDDAASETSLGDESESERPLTETKKAPKDTWTRWPLLAGDVYVTEWSLEDEVRSIATQALQGQWHGGSSSPILPAT</sequence>
<dbReference type="OrthoDB" id="3260379at2759"/>
<accession>K5V3R4</accession>
<dbReference type="GeneID" id="18920139"/>
<name>K5V3R4_PHACS</name>
<dbReference type="InParanoid" id="K5V3R4"/>
<keyword evidence="3" id="KW-1185">Reference proteome</keyword>
<gene>
    <name evidence="2" type="ORF">PHACADRAFT_59839</name>
</gene>
<dbReference type="EMBL" id="JH930471">
    <property type="protein sequence ID" value="EKM57226.1"/>
    <property type="molecule type" value="Genomic_DNA"/>
</dbReference>
<dbReference type="AlphaFoldDB" id="K5V3R4"/>
<evidence type="ECO:0000313" key="3">
    <source>
        <dbReference type="Proteomes" id="UP000008370"/>
    </source>
</evidence>
<feature type="region of interest" description="Disordered" evidence="1">
    <location>
        <begin position="37"/>
        <end position="77"/>
    </location>
</feature>
<dbReference type="RefSeq" id="XP_007395046.1">
    <property type="nucleotide sequence ID" value="XM_007394984.1"/>
</dbReference>
<feature type="compositionally biased region" description="Basic and acidic residues" evidence="1">
    <location>
        <begin position="64"/>
        <end position="77"/>
    </location>
</feature>
<feature type="non-terminal residue" evidence="2">
    <location>
        <position position="124"/>
    </location>
</feature>
<evidence type="ECO:0000256" key="1">
    <source>
        <dbReference type="SAM" id="MobiDB-lite"/>
    </source>
</evidence>
<organism evidence="2 3">
    <name type="scientific">Phanerochaete carnosa (strain HHB-10118-sp)</name>
    <name type="common">White-rot fungus</name>
    <name type="synonym">Peniophora carnosa</name>
    <dbReference type="NCBI Taxonomy" id="650164"/>
    <lineage>
        <taxon>Eukaryota</taxon>
        <taxon>Fungi</taxon>
        <taxon>Dikarya</taxon>
        <taxon>Basidiomycota</taxon>
        <taxon>Agaricomycotina</taxon>
        <taxon>Agaricomycetes</taxon>
        <taxon>Polyporales</taxon>
        <taxon>Phanerochaetaceae</taxon>
        <taxon>Phanerochaete</taxon>
    </lineage>
</organism>
<reference evidence="2 3" key="1">
    <citation type="journal article" date="2012" name="BMC Genomics">
        <title>Comparative genomics of the white-rot fungi, Phanerochaete carnosa and P. chrysosporium, to elucidate the genetic basis of the distinct wood types they colonize.</title>
        <authorList>
            <person name="Suzuki H."/>
            <person name="MacDonald J."/>
            <person name="Syed K."/>
            <person name="Salamov A."/>
            <person name="Hori C."/>
            <person name="Aerts A."/>
            <person name="Henrissat B."/>
            <person name="Wiebenga A."/>
            <person name="vanKuyk P.A."/>
            <person name="Barry K."/>
            <person name="Lindquist E."/>
            <person name="LaButti K."/>
            <person name="Lapidus A."/>
            <person name="Lucas S."/>
            <person name="Coutinho P."/>
            <person name="Gong Y."/>
            <person name="Samejima M."/>
            <person name="Mahadevan R."/>
            <person name="Abou-Zaid M."/>
            <person name="de Vries R.P."/>
            <person name="Igarashi K."/>
            <person name="Yadav J.S."/>
            <person name="Grigoriev I.V."/>
            <person name="Master E.R."/>
        </authorList>
    </citation>
    <scope>NUCLEOTIDE SEQUENCE [LARGE SCALE GENOMIC DNA]</scope>
    <source>
        <strain evidence="2 3">HHB-10118-sp</strain>
    </source>
</reference>